<evidence type="ECO:0000313" key="2">
    <source>
        <dbReference type="Proteomes" id="UP000053676"/>
    </source>
</evidence>
<dbReference type="Proteomes" id="UP000053676">
    <property type="component" value="Unassembled WGS sequence"/>
</dbReference>
<evidence type="ECO:0000313" key="1">
    <source>
        <dbReference type="EMBL" id="ETN80793.1"/>
    </source>
</evidence>
<keyword evidence="2" id="KW-1185">Reference proteome</keyword>
<protein>
    <submittedName>
        <fullName evidence="1">Uncharacterized protein</fullName>
    </submittedName>
</protein>
<dbReference type="EMBL" id="KI658946">
    <property type="protein sequence ID" value="ETN80793.1"/>
    <property type="molecule type" value="Genomic_DNA"/>
</dbReference>
<dbReference type="AlphaFoldDB" id="W2TG58"/>
<dbReference type="STRING" id="51031.W2TG58"/>
<proteinExistence type="predicted"/>
<dbReference type="OrthoDB" id="5877502at2759"/>
<name>W2TG58_NECAM</name>
<organism evidence="1 2">
    <name type="scientific">Necator americanus</name>
    <name type="common">Human hookworm</name>
    <dbReference type="NCBI Taxonomy" id="51031"/>
    <lineage>
        <taxon>Eukaryota</taxon>
        <taxon>Metazoa</taxon>
        <taxon>Ecdysozoa</taxon>
        <taxon>Nematoda</taxon>
        <taxon>Chromadorea</taxon>
        <taxon>Rhabditida</taxon>
        <taxon>Rhabditina</taxon>
        <taxon>Rhabditomorpha</taxon>
        <taxon>Strongyloidea</taxon>
        <taxon>Ancylostomatidae</taxon>
        <taxon>Bunostominae</taxon>
        <taxon>Necator</taxon>
    </lineage>
</organism>
<gene>
    <name evidence="1" type="ORF">NECAME_08927</name>
</gene>
<sequence>MCGVWTTPNEMFKHLETVEHKLAYLFRNYKMYHQTVVSETNALVREAMLSQFAIQIWKMEKPPGQVSNRLRSLLDRSTIERIWPEHVDVLDHSWKESGIEKAILNHLQCIQCQLEKTWEAFVFIKATREQEVFVSRPKTASNQES</sequence>
<reference evidence="2" key="1">
    <citation type="journal article" date="2014" name="Nat. Genet.">
        <title>Genome of the human hookworm Necator americanus.</title>
        <authorList>
            <person name="Tang Y.T."/>
            <person name="Gao X."/>
            <person name="Rosa B.A."/>
            <person name="Abubucker S."/>
            <person name="Hallsworth-Pepin K."/>
            <person name="Martin J."/>
            <person name="Tyagi R."/>
            <person name="Heizer E."/>
            <person name="Zhang X."/>
            <person name="Bhonagiri-Palsikar V."/>
            <person name="Minx P."/>
            <person name="Warren W.C."/>
            <person name="Wang Q."/>
            <person name="Zhan B."/>
            <person name="Hotez P.J."/>
            <person name="Sternberg P.W."/>
            <person name="Dougall A."/>
            <person name="Gaze S.T."/>
            <person name="Mulvenna J."/>
            <person name="Sotillo J."/>
            <person name="Ranganathan S."/>
            <person name="Rabelo E.M."/>
            <person name="Wilson R.K."/>
            <person name="Felgner P.L."/>
            <person name="Bethony J."/>
            <person name="Hawdon J.M."/>
            <person name="Gasser R.B."/>
            <person name="Loukas A."/>
            <person name="Mitreva M."/>
        </authorList>
    </citation>
    <scope>NUCLEOTIDE SEQUENCE [LARGE SCALE GENOMIC DNA]</scope>
</reference>
<accession>W2TG58</accession>
<dbReference type="KEGG" id="nai:NECAME_08927"/>